<evidence type="ECO:0000313" key="7">
    <source>
        <dbReference type="Proteomes" id="UP000183040"/>
    </source>
</evidence>
<keyword evidence="6" id="KW-0418">Kinase</keyword>
<dbReference type="Proteomes" id="UP000487596">
    <property type="component" value="Unassembled WGS sequence"/>
</dbReference>
<protein>
    <submittedName>
        <fullName evidence="5">Crp/Fnr family transcriptional regulator</fullName>
    </submittedName>
    <submittedName>
        <fullName evidence="6">cAMP-binding domain of CRP or a regulatory subunit of cAMP-dependent protein kinases</fullName>
    </submittedName>
</protein>
<proteinExistence type="predicted"/>
<reference evidence="2" key="5">
    <citation type="submission" date="2021-09" db="EMBL/GenBank/DDBJ databases">
        <authorList>
            <person name="Gilroy R."/>
        </authorList>
    </citation>
    <scope>NUCLEOTIDE SEQUENCE</scope>
    <source>
        <strain evidence="2">CHK154-13316</strain>
    </source>
</reference>
<evidence type="ECO:0000313" key="10">
    <source>
        <dbReference type="Proteomes" id="UP000487596"/>
    </source>
</evidence>
<accession>A0A174F2Q3</accession>
<dbReference type="AlphaFoldDB" id="A0A174F2Q3"/>
<evidence type="ECO:0000313" key="4">
    <source>
        <dbReference type="EMBL" id="KAB6148977.1"/>
    </source>
</evidence>
<reference evidence="6 7" key="1">
    <citation type="submission" date="2016-10" db="EMBL/GenBank/DDBJ databases">
        <authorList>
            <person name="de Groot N.N."/>
        </authorList>
    </citation>
    <scope>NUCLEOTIDE SEQUENCE [LARGE SCALE GENOMIC DNA]</scope>
    <source>
        <strain evidence="6 7">NLAE-zl-G339</strain>
    </source>
</reference>
<dbReference type="EMBL" id="WDEH01000039">
    <property type="protein sequence ID" value="KAB6134037.1"/>
    <property type="molecule type" value="Genomic_DNA"/>
</dbReference>
<dbReference type="InterPro" id="IPR000595">
    <property type="entry name" value="cNMP-bd_dom"/>
</dbReference>
<dbReference type="Proteomes" id="UP000284417">
    <property type="component" value="Unassembled WGS sequence"/>
</dbReference>
<evidence type="ECO:0000313" key="3">
    <source>
        <dbReference type="EMBL" id="KAB6134037.1"/>
    </source>
</evidence>
<dbReference type="InterPro" id="IPR014710">
    <property type="entry name" value="RmlC-like_jellyroll"/>
</dbReference>
<reference evidence="2" key="4">
    <citation type="journal article" date="2021" name="PeerJ">
        <title>Extensive microbial diversity within the chicken gut microbiome revealed by metagenomics and culture.</title>
        <authorList>
            <person name="Gilroy R."/>
            <person name="Ravi A."/>
            <person name="Getino M."/>
            <person name="Pursley I."/>
            <person name="Horton D.L."/>
            <person name="Alikhan N.F."/>
            <person name="Baker D."/>
            <person name="Gharbi K."/>
            <person name="Hall N."/>
            <person name="Watson M."/>
            <person name="Adriaenssens E.M."/>
            <person name="Foster-Nyarko E."/>
            <person name="Jarju S."/>
            <person name="Secka A."/>
            <person name="Antonio M."/>
            <person name="Oren A."/>
            <person name="Chaudhuri R.R."/>
            <person name="La Ragione R."/>
            <person name="Hildebrand F."/>
            <person name="Pallen M.J."/>
        </authorList>
    </citation>
    <scope>NUCLEOTIDE SEQUENCE</scope>
    <source>
        <strain evidence="2">CHK154-13316</strain>
    </source>
</reference>
<keyword evidence="6" id="KW-0808">Transferase</keyword>
<dbReference type="GO" id="GO:0016301">
    <property type="term" value="F:kinase activity"/>
    <property type="evidence" value="ECO:0007669"/>
    <property type="project" value="UniProtKB-KW"/>
</dbReference>
<dbReference type="EMBL" id="WDED01000006">
    <property type="protein sequence ID" value="KAB6148977.1"/>
    <property type="molecule type" value="Genomic_DNA"/>
</dbReference>
<dbReference type="Proteomes" id="UP000747074">
    <property type="component" value="Unassembled WGS sequence"/>
</dbReference>
<dbReference type="EMBL" id="DYVL01000086">
    <property type="protein sequence ID" value="HJG11566.1"/>
    <property type="molecule type" value="Genomic_DNA"/>
</dbReference>
<organism evidence="5 8">
    <name type="scientific">Bacteroides xylanisolvens</name>
    <dbReference type="NCBI Taxonomy" id="371601"/>
    <lineage>
        <taxon>Bacteria</taxon>
        <taxon>Pseudomonadati</taxon>
        <taxon>Bacteroidota</taxon>
        <taxon>Bacteroidia</taxon>
        <taxon>Bacteroidales</taxon>
        <taxon>Bacteroidaceae</taxon>
        <taxon>Bacteroides</taxon>
    </lineage>
</organism>
<dbReference type="PROSITE" id="PS50042">
    <property type="entry name" value="CNMP_BINDING_3"/>
    <property type="match status" value="1"/>
</dbReference>
<evidence type="ECO:0000259" key="1">
    <source>
        <dbReference type="PROSITE" id="PS50042"/>
    </source>
</evidence>
<sequence length="190" mass="22066">MDIHEIINRIYRMPEASADKVVKHLSKITYPKGYHILEAGKTETNIFFIEKGIARAYIPVDGKEVTFWIGKEGSTIVSLKSYVNNQQGYESMELMENSVLYLLKRKDLHELFKEDIHIANWGRKFAESEFLQTEERLISLLFTTASERYMKLIQNNPELLQRIPLECLASYLGITPVSLSRIRAKLKRVL</sequence>
<dbReference type="CDD" id="cd00038">
    <property type="entry name" value="CAP_ED"/>
    <property type="match status" value="1"/>
</dbReference>
<evidence type="ECO:0000313" key="6">
    <source>
        <dbReference type="EMBL" id="SEA50989.1"/>
    </source>
</evidence>
<reference evidence="5 8" key="2">
    <citation type="submission" date="2018-08" db="EMBL/GenBank/DDBJ databases">
        <title>A genome reference for cultivated species of the human gut microbiota.</title>
        <authorList>
            <person name="Zou Y."/>
            <person name="Xue W."/>
            <person name="Luo G."/>
        </authorList>
    </citation>
    <scope>NUCLEOTIDE SEQUENCE [LARGE SCALE GENOMIC DNA]</scope>
    <source>
        <strain evidence="5 8">AF39-6AC</strain>
    </source>
</reference>
<feature type="domain" description="Cyclic nucleotide-binding" evidence="1">
    <location>
        <begin position="9"/>
        <end position="112"/>
    </location>
</feature>
<evidence type="ECO:0000313" key="5">
    <source>
        <dbReference type="EMBL" id="RHL01323.1"/>
    </source>
</evidence>
<dbReference type="Pfam" id="PF00027">
    <property type="entry name" value="cNMP_binding"/>
    <property type="match status" value="1"/>
</dbReference>
<evidence type="ECO:0000313" key="9">
    <source>
        <dbReference type="Proteomes" id="UP000434604"/>
    </source>
</evidence>
<gene>
    <name evidence="5" type="ORF">DW042_01975</name>
    <name evidence="4" type="ORF">GA398_05555</name>
    <name evidence="3" type="ORF">GA424_19485</name>
    <name evidence="2" type="ORF">K8V07_06525</name>
    <name evidence="6" type="ORF">SAMN04487924_107137</name>
</gene>
<dbReference type="Gene3D" id="2.60.120.10">
    <property type="entry name" value="Jelly Rolls"/>
    <property type="match status" value="1"/>
</dbReference>
<dbReference type="EMBL" id="FNRP01000007">
    <property type="protein sequence ID" value="SEA50989.1"/>
    <property type="molecule type" value="Genomic_DNA"/>
</dbReference>
<dbReference type="RefSeq" id="WP_004306434.1">
    <property type="nucleotide sequence ID" value="NZ_CABKPA010000035.1"/>
</dbReference>
<dbReference type="Proteomes" id="UP000434604">
    <property type="component" value="Unassembled WGS sequence"/>
</dbReference>
<evidence type="ECO:0000313" key="2">
    <source>
        <dbReference type="EMBL" id="HJG11566.1"/>
    </source>
</evidence>
<dbReference type="EMBL" id="QROC01000002">
    <property type="protein sequence ID" value="RHL01323.1"/>
    <property type="molecule type" value="Genomic_DNA"/>
</dbReference>
<reference evidence="9 10" key="3">
    <citation type="journal article" date="2019" name="Nat. Med.">
        <title>A library of human gut bacterial isolates paired with longitudinal multiomics data enables mechanistic microbiome research.</title>
        <authorList>
            <person name="Poyet M."/>
            <person name="Groussin M."/>
            <person name="Gibbons S.M."/>
            <person name="Avila-Pacheco J."/>
            <person name="Jiang X."/>
            <person name="Kearney S.M."/>
            <person name="Perrotta A.R."/>
            <person name="Berdy B."/>
            <person name="Zhao S."/>
            <person name="Lieberman T.D."/>
            <person name="Swanson P.K."/>
            <person name="Smith M."/>
            <person name="Roesemann S."/>
            <person name="Alexander J.E."/>
            <person name="Rich S.A."/>
            <person name="Livny J."/>
            <person name="Vlamakis H."/>
            <person name="Clish C."/>
            <person name="Bullock K."/>
            <person name="Deik A."/>
            <person name="Scott J."/>
            <person name="Pierce K.A."/>
            <person name="Xavier R.J."/>
            <person name="Alm E.J."/>
        </authorList>
    </citation>
    <scope>NUCLEOTIDE SEQUENCE [LARGE SCALE GENOMIC DNA]</scope>
    <source>
        <strain evidence="4 9">BIOML-A58</strain>
        <strain evidence="3 10">BIOML-A62</strain>
    </source>
</reference>
<dbReference type="Proteomes" id="UP000183040">
    <property type="component" value="Unassembled WGS sequence"/>
</dbReference>
<evidence type="ECO:0000313" key="8">
    <source>
        <dbReference type="Proteomes" id="UP000284417"/>
    </source>
</evidence>
<dbReference type="InterPro" id="IPR018490">
    <property type="entry name" value="cNMP-bd_dom_sf"/>
</dbReference>
<name>A0A174F2Q3_9BACE</name>
<dbReference type="SUPFAM" id="SSF51206">
    <property type="entry name" value="cAMP-binding domain-like"/>
    <property type="match status" value="1"/>
</dbReference>